<evidence type="ECO:0000259" key="2">
    <source>
        <dbReference type="PROSITE" id="PS51296"/>
    </source>
</evidence>
<dbReference type="EMBL" id="CP076448">
    <property type="protein sequence ID" value="QXM23580.1"/>
    <property type="molecule type" value="Genomic_DNA"/>
</dbReference>
<dbReference type="GO" id="GO:0051213">
    <property type="term" value="F:dioxygenase activity"/>
    <property type="evidence" value="ECO:0007669"/>
    <property type="project" value="UniProtKB-KW"/>
</dbReference>
<dbReference type="GO" id="GO:0051537">
    <property type="term" value="F:2 iron, 2 sulfur cluster binding"/>
    <property type="evidence" value="ECO:0007669"/>
    <property type="project" value="InterPro"/>
</dbReference>
<evidence type="ECO:0000313" key="4">
    <source>
        <dbReference type="Proteomes" id="UP000694001"/>
    </source>
</evidence>
<name>A0A975TZU6_9PROT</name>
<sequence>MLTEPSARETSLPPPRDLTFAETDWDVLSRCWHPVAWSEAVEPPAPGGRGKPLSVRLLDVPLVVWRTAEGKVAVARDLCPHRGTPLSLGWTEGETVICPYHGFRFAPDGACRLIPAHPDRPIPPRMRVATFPAVERFGLVWTRLAGDLPAEEGLPVFPAWDDPAWQRVTPPFVDIAGSAGRQVEGFLDVAHFAWVHAETFADPDNPVVPPYKVTPTERGVESHYWSTVPNWPKGQEKPTPEGFLWLRHFQVFPPFCALLTIHFPGEDRLCILNAASPVSARKTRLFVPIAKNFGVNDPVEPVHAFNARIFAEDQAIVERQKPEDLPLDLTFEAHILADRMSVAYQQLLARMGLGRGFTA</sequence>
<gene>
    <name evidence="3" type="ORF">KO353_09610</name>
</gene>
<dbReference type="PANTHER" id="PTHR21266">
    <property type="entry name" value="IRON-SULFUR DOMAIN CONTAINING PROTEIN"/>
    <property type="match status" value="1"/>
</dbReference>
<dbReference type="InterPro" id="IPR050584">
    <property type="entry name" value="Cholesterol_7-desaturase"/>
</dbReference>
<dbReference type="InterPro" id="IPR044043">
    <property type="entry name" value="VanA_C_cat"/>
</dbReference>
<dbReference type="RefSeq" id="WP_218284447.1">
    <property type="nucleotide sequence ID" value="NZ_CP076448.1"/>
</dbReference>
<accession>A0A975TZU6</accession>
<dbReference type="Pfam" id="PF19112">
    <property type="entry name" value="VanA_C"/>
    <property type="match status" value="1"/>
</dbReference>
<protein>
    <submittedName>
        <fullName evidence="3">Aromatic ring-hydroxylating dioxygenase subunit alpha</fullName>
    </submittedName>
</protein>
<keyword evidence="4" id="KW-1185">Reference proteome</keyword>
<proteinExistence type="predicted"/>
<organism evidence="3 4">
    <name type="scientific">Elioraea tepida</name>
    <dbReference type="NCBI Taxonomy" id="2843330"/>
    <lineage>
        <taxon>Bacteria</taxon>
        <taxon>Pseudomonadati</taxon>
        <taxon>Pseudomonadota</taxon>
        <taxon>Alphaproteobacteria</taxon>
        <taxon>Acetobacterales</taxon>
        <taxon>Elioraeaceae</taxon>
        <taxon>Elioraea</taxon>
    </lineage>
</organism>
<keyword evidence="3" id="KW-0223">Dioxygenase</keyword>
<dbReference type="AlphaFoldDB" id="A0A975TZU6"/>
<evidence type="ECO:0000313" key="3">
    <source>
        <dbReference type="EMBL" id="QXM23580.1"/>
    </source>
</evidence>
<reference evidence="3" key="1">
    <citation type="submission" date="2021-06" db="EMBL/GenBank/DDBJ databases">
        <title>Elioraea tepida, sp. nov., a moderately thermophilic aerobic anoxygenic phototrophic bacterium isolated from an alkaline siliceous hot spring mat community in Yellowstone National Park, WY, USA.</title>
        <authorList>
            <person name="Saini M.K."/>
            <person name="Yoshida S."/>
            <person name="Sebastian A."/>
            <person name="Hirose S."/>
            <person name="Hara E."/>
            <person name="Tamaki H."/>
            <person name="Soulier N.T."/>
            <person name="Albert I."/>
            <person name="Hanada S."/>
            <person name="Bryant D.A."/>
            <person name="Tank M."/>
        </authorList>
    </citation>
    <scope>NUCLEOTIDE SEQUENCE</scope>
    <source>
        <strain evidence="3">MS-P2</strain>
    </source>
</reference>
<keyword evidence="1" id="KW-0560">Oxidoreductase</keyword>
<dbReference type="Pfam" id="PF00355">
    <property type="entry name" value="Rieske"/>
    <property type="match status" value="1"/>
</dbReference>
<dbReference type="PANTHER" id="PTHR21266:SF57">
    <property type="entry name" value="3-CHLOROBENZOATE-3,4-DIOXYGENASE"/>
    <property type="match status" value="1"/>
</dbReference>
<evidence type="ECO:0000256" key="1">
    <source>
        <dbReference type="ARBA" id="ARBA00023002"/>
    </source>
</evidence>
<feature type="domain" description="Rieske" evidence="2">
    <location>
        <begin position="32"/>
        <end position="142"/>
    </location>
</feature>
<dbReference type="InterPro" id="IPR017941">
    <property type="entry name" value="Rieske_2Fe-2S"/>
</dbReference>
<dbReference type="CDD" id="cd03469">
    <property type="entry name" value="Rieske_RO_Alpha_N"/>
    <property type="match status" value="1"/>
</dbReference>
<dbReference type="Proteomes" id="UP000694001">
    <property type="component" value="Chromosome"/>
</dbReference>
<dbReference type="KEGG" id="elio:KO353_09610"/>
<dbReference type="PROSITE" id="PS51296">
    <property type="entry name" value="RIESKE"/>
    <property type="match status" value="1"/>
</dbReference>